<protein>
    <submittedName>
        <fullName evidence="1">Uncharacterized protein</fullName>
    </submittedName>
</protein>
<gene>
    <name evidence="1" type="ORF">B1J93_11960</name>
</gene>
<proteinExistence type="predicted"/>
<evidence type="ECO:0000313" key="1">
    <source>
        <dbReference type="EMBL" id="OOV41798.1"/>
    </source>
</evidence>
<name>A0A1T1DLN0_9LEPT</name>
<dbReference type="AlphaFoldDB" id="A0A1T1DLN0"/>
<accession>A0A1T1DLN0</accession>
<dbReference type="Proteomes" id="UP000191008">
    <property type="component" value="Unassembled WGS sequence"/>
</dbReference>
<sequence length="61" mass="6989">MIGQFSPTFQEFKTFRETRKERKKPKDGICETIYVTTATYKILISITSGKALSLQTTLITK</sequence>
<comment type="caution">
    <text evidence="1">The sequence shown here is derived from an EMBL/GenBank/DDBJ whole genome shotgun (WGS) entry which is preliminary data.</text>
</comment>
<reference evidence="1 2" key="1">
    <citation type="submission" date="2017-02" db="EMBL/GenBank/DDBJ databases">
        <title>Comparative genomic analysis of Brazilian Leptospira kirschneri strains of different serogroups.</title>
        <authorList>
            <person name="Moreno L.Z."/>
            <person name="Miraglia F."/>
            <person name="Kremer F.S."/>
            <person name="Eslabao M.R."/>
            <person name="Lilenbaum W."/>
            <person name="Dellagostin O.A."/>
            <person name="Moreno A.M."/>
        </authorList>
    </citation>
    <scope>NUCLEOTIDE SEQUENCE [LARGE SCALE GENOMIC DNA]</scope>
    <source>
        <strain evidence="1 2">M110/06</strain>
    </source>
</reference>
<dbReference type="EMBL" id="MVIT01000068">
    <property type="protein sequence ID" value="OOV41798.1"/>
    <property type="molecule type" value="Genomic_DNA"/>
</dbReference>
<organism evidence="1 2">
    <name type="scientific">Leptospira kirschneri serovar Pomona</name>
    <dbReference type="NCBI Taxonomy" id="561005"/>
    <lineage>
        <taxon>Bacteria</taxon>
        <taxon>Pseudomonadati</taxon>
        <taxon>Spirochaetota</taxon>
        <taxon>Spirochaetia</taxon>
        <taxon>Leptospirales</taxon>
        <taxon>Leptospiraceae</taxon>
        <taxon>Leptospira</taxon>
    </lineage>
</organism>
<evidence type="ECO:0000313" key="2">
    <source>
        <dbReference type="Proteomes" id="UP000191008"/>
    </source>
</evidence>